<evidence type="ECO:0000313" key="4">
    <source>
        <dbReference type="Proteomes" id="UP000189703"/>
    </source>
</evidence>
<dbReference type="SUPFAM" id="SSF49764">
    <property type="entry name" value="HSP20-like chaperones"/>
    <property type="match status" value="1"/>
</dbReference>
<feature type="domain" description="SHSP" evidence="3">
    <location>
        <begin position="310"/>
        <end position="426"/>
    </location>
</feature>
<dbReference type="RefSeq" id="XP_010278225.1">
    <property type="nucleotide sequence ID" value="XM_010279923.2"/>
</dbReference>
<evidence type="ECO:0000313" key="5">
    <source>
        <dbReference type="RefSeq" id="XP_010278216.1"/>
    </source>
</evidence>
<comment type="similarity">
    <text evidence="1">Belongs to the small heat shock protein (HSP20) family.</text>
</comment>
<gene>
    <name evidence="5 6 7 8" type="primary">LOC104612486</name>
</gene>
<evidence type="ECO:0000313" key="8">
    <source>
        <dbReference type="RefSeq" id="XP_019055825.1"/>
    </source>
</evidence>
<evidence type="ECO:0000256" key="1">
    <source>
        <dbReference type="PROSITE-ProRule" id="PRU00285"/>
    </source>
</evidence>
<feature type="region of interest" description="Disordered" evidence="2">
    <location>
        <begin position="186"/>
        <end position="225"/>
    </location>
</feature>
<dbReference type="FunFam" id="2.60.40.790:FF:000049">
    <property type="entry name" value="Increased DNA methylation 3"/>
    <property type="match status" value="1"/>
</dbReference>
<feature type="compositionally biased region" description="Polar residues" evidence="2">
    <location>
        <begin position="195"/>
        <end position="207"/>
    </location>
</feature>
<dbReference type="OrthoDB" id="1927234at2759"/>
<dbReference type="RefSeq" id="XP_010278230.1">
    <property type="nucleotide sequence ID" value="XM_010279928.2"/>
</dbReference>
<dbReference type="InterPro" id="IPR039321">
    <property type="entry name" value="IDM2/3-like"/>
</dbReference>
<accession>A0A1U8BE36</accession>
<dbReference type="eggNOG" id="ENOG502QT4Y">
    <property type="taxonomic scope" value="Eukaryota"/>
</dbReference>
<dbReference type="CDD" id="cd06464">
    <property type="entry name" value="ACD_sHsps-like"/>
    <property type="match status" value="1"/>
</dbReference>
<evidence type="ECO:0000256" key="2">
    <source>
        <dbReference type="SAM" id="MobiDB-lite"/>
    </source>
</evidence>
<dbReference type="AlphaFoldDB" id="A0A1U8BE36"/>
<reference evidence="5 6" key="1">
    <citation type="submission" date="2025-04" db="UniProtKB">
        <authorList>
            <consortium name="RefSeq"/>
        </authorList>
    </citation>
    <scope>IDENTIFICATION</scope>
</reference>
<evidence type="ECO:0000313" key="7">
    <source>
        <dbReference type="RefSeq" id="XP_010278230.1"/>
    </source>
</evidence>
<keyword evidence="4" id="KW-1185">Reference proteome</keyword>
<dbReference type="InterPro" id="IPR002068">
    <property type="entry name" value="A-crystallin/Hsp20_dom"/>
</dbReference>
<dbReference type="PROSITE" id="PS01031">
    <property type="entry name" value="SHSP"/>
    <property type="match status" value="1"/>
</dbReference>
<dbReference type="PANTHER" id="PTHR34661:SF3">
    <property type="entry name" value="INCREASED DNA METHYLATION 2"/>
    <property type="match status" value="1"/>
</dbReference>
<dbReference type="KEGG" id="nnu:104612486"/>
<dbReference type="STRING" id="4432.A0A1U8BE36"/>
<protein>
    <submittedName>
        <fullName evidence="5 6">Increased DNA methylation 2-like</fullName>
    </submittedName>
</protein>
<evidence type="ECO:0000259" key="3">
    <source>
        <dbReference type="PROSITE" id="PS01031"/>
    </source>
</evidence>
<feature type="compositionally biased region" description="Basic residues" evidence="2">
    <location>
        <begin position="211"/>
        <end position="222"/>
    </location>
</feature>
<dbReference type="PANTHER" id="PTHR34661">
    <property type="entry name" value="INCREASED DNA METHYLATION 3"/>
    <property type="match status" value="1"/>
</dbReference>
<dbReference type="RefSeq" id="XP_019055825.1">
    <property type="nucleotide sequence ID" value="XM_019200280.1"/>
</dbReference>
<dbReference type="Gene3D" id="2.60.40.790">
    <property type="match status" value="1"/>
</dbReference>
<dbReference type="GO" id="GO:0005634">
    <property type="term" value="C:nucleus"/>
    <property type="evidence" value="ECO:0000318"/>
    <property type="project" value="GO_Central"/>
</dbReference>
<evidence type="ECO:0000313" key="6">
    <source>
        <dbReference type="RefSeq" id="XP_010278225.1"/>
    </source>
</evidence>
<proteinExistence type="inferred from homology"/>
<dbReference type="InterPro" id="IPR008978">
    <property type="entry name" value="HSP20-like_chaperone"/>
</dbReference>
<dbReference type="GeneID" id="104612486"/>
<sequence>METLAEAAESLAPTSSDFSNLPNWIIPNDDQRFLLLFIMGTYFGPDLKGEKPKKSVLQRMAEGLPPYTSDQLAGSQMKLLEAEKIYYYVLREAGQSVIVKPPILHLFFQGNLFNPAQDAIADYRQFPDLFPPHLHPQSQLSDQCHVIENIVFINNPEISYIKPEDVERFKRLTRLEDLLLDRNAAMSHTGDGVSGVTNSNSEPQKSNGKLPLRRSSRNSHKRQYSDYVDPEEAMPPIHDAIPFNSVPFSSTPMPCKSVPMSVPMMPTELKAEPAERMGSAMLILPSHPTSEEWNNIVATTKNGIALTGSVAERQAGPLIGLVDIGVCEDAYLFRISLPGVRKDEKEFSCEVETDGRVLIKGATTTGEKLVYKNSQVFEMQTQYLCPSGHFSVAFQLPGPVEPREFSGNFGADGILEGIVMKERSRR</sequence>
<dbReference type="Proteomes" id="UP000189703">
    <property type="component" value="Unplaced"/>
</dbReference>
<dbReference type="OMA" id="YSYMAPL"/>
<organism evidence="4 5">
    <name type="scientific">Nelumbo nucifera</name>
    <name type="common">Sacred lotus</name>
    <dbReference type="NCBI Taxonomy" id="4432"/>
    <lineage>
        <taxon>Eukaryota</taxon>
        <taxon>Viridiplantae</taxon>
        <taxon>Streptophyta</taxon>
        <taxon>Embryophyta</taxon>
        <taxon>Tracheophyta</taxon>
        <taxon>Spermatophyta</taxon>
        <taxon>Magnoliopsida</taxon>
        <taxon>Proteales</taxon>
        <taxon>Nelumbonaceae</taxon>
        <taxon>Nelumbo</taxon>
    </lineage>
</organism>
<name>A0A1U8BE36_NELNU</name>
<dbReference type="RefSeq" id="XP_010278216.1">
    <property type="nucleotide sequence ID" value="XM_010279914.2"/>
</dbReference>